<accession>A0A9P3LSA0</accession>
<feature type="compositionally biased region" description="Acidic residues" evidence="2">
    <location>
        <begin position="112"/>
        <end position="122"/>
    </location>
</feature>
<feature type="compositionally biased region" description="Basic and acidic residues" evidence="2">
    <location>
        <begin position="42"/>
        <end position="51"/>
    </location>
</feature>
<evidence type="ECO:0000256" key="2">
    <source>
        <dbReference type="SAM" id="MobiDB-lite"/>
    </source>
</evidence>
<feature type="compositionally biased region" description="Basic and acidic residues" evidence="2">
    <location>
        <begin position="165"/>
        <end position="178"/>
    </location>
</feature>
<keyword evidence="1" id="KW-0175">Coiled coil</keyword>
<feature type="region of interest" description="Disordered" evidence="2">
    <location>
        <begin position="389"/>
        <end position="501"/>
    </location>
</feature>
<comment type="caution">
    <text evidence="3">The sequence shown here is derived from an EMBL/GenBank/DDBJ whole genome shotgun (WGS) entry which is preliminary data.</text>
</comment>
<sequence length="599" mass="65467">MGRKLSLFCPCLPQKQRDNLSSRSLYLDDSSGQEDYSDDDEYMRVGSEHPHQGSRARLQSFLARPSSAYPKTTSPPLENAWPSTLSNGRFSRHSGKSTNQRKPNPFQASYRDDDDGDNESDESGCPNNDHRAANGRGSNNRRRMKTSFESYHDDDSDDESSLGRVSEDTSRAHAKRVEVAPVPHRMNVPRNTKGKMIWGDEVDEDDAEEVIDVDALLAEQERITKDLAAQEEALRQKEEAAIVAKRKAAIQAAERRGLLRLDSDENSLQPRSQTSQKETSTQEGEVWSRSTSSQEPQPILKAPPMTTPSGASSYVGGADEFDQELKMMTFDIKNKADSASTPHSKSVVTVPATDESLASAGSQEILSDTVSFSTKLDVAATVDSLDETPFKDEIPLSNDQSTMPGYYSTATAGPSANGQDVLAIHTEADDIYPVDPFNTSSPPSTHKVHDQQYPVDIQSPSTQKSKDQDKETTSDNKESTLKPEPLHPEQPQPTIAGASERLMGTFTSIFNTGSSLMGYFGSGHQETEKVPVPKLDSISRQLSEMKNGNPPPPRRHFFDYSAAAASVASAAVAAVVGQSSADKASVDDDDNSSIDDYDF</sequence>
<feature type="compositionally biased region" description="Polar residues" evidence="2">
    <location>
        <begin position="69"/>
        <end position="89"/>
    </location>
</feature>
<reference evidence="3" key="1">
    <citation type="submission" date="2021-11" db="EMBL/GenBank/DDBJ databases">
        <authorList>
            <person name="Herlambang A."/>
            <person name="Guo Y."/>
            <person name="Takashima Y."/>
            <person name="Nishizawa T."/>
        </authorList>
    </citation>
    <scope>NUCLEOTIDE SEQUENCE</scope>
    <source>
        <strain evidence="3">E1425</strain>
    </source>
</reference>
<feature type="compositionally biased region" description="Acidic residues" evidence="2">
    <location>
        <begin position="587"/>
        <end position="599"/>
    </location>
</feature>
<protein>
    <submittedName>
        <fullName evidence="3">Uncharacterized protein</fullName>
    </submittedName>
</protein>
<evidence type="ECO:0000313" key="4">
    <source>
        <dbReference type="Proteomes" id="UP000827284"/>
    </source>
</evidence>
<evidence type="ECO:0000313" key="3">
    <source>
        <dbReference type="EMBL" id="GJJ68801.1"/>
    </source>
</evidence>
<reference evidence="3" key="2">
    <citation type="journal article" date="2022" name="Microbiol. Resour. Announc.">
        <title>Whole-Genome Sequence of Entomortierella parvispora E1425, a Mucoromycotan Fungus Associated with Burkholderiaceae-Related Endosymbiotic Bacteria.</title>
        <authorList>
            <person name="Herlambang A."/>
            <person name="Guo Y."/>
            <person name="Takashima Y."/>
            <person name="Narisawa K."/>
            <person name="Ohta H."/>
            <person name="Nishizawa T."/>
        </authorList>
    </citation>
    <scope>NUCLEOTIDE SEQUENCE</scope>
    <source>
        <strain evidence="3">E1425</strain>
    </source>
</reference>
<evidence type="ECO:0000256" key="1">
    <source>
        <dbReference type="SAM" id="Coils"/>
    </source>
</evidence>
<feature type="coiled-coil region" evidence="1">
    <location>
        <begin position="213"/>
        <end position="247"/>
    </location>
</feature>
<feature type="compositionally biased region" description="Polar residues" evidence="2">
    <location>
        <begin position="397"/>
        <end position="418"/>
    </location>
</feature>
<feature type="compositionally biased region" description="Polar residues" evidence="2">
    <location>
        <begin position="266"/>
        <end position="296"/>
    </location>
</feature>
<proteinExistence type="predicted"/>
<feature type="compositionally biased region" description="Low complexity" evidence="2">
    <location>
        <begin position="21"/>
        <end position="30"/>
    </location>
</feature>
<feature type="compositionally biased region" description="Basic and acidic residues" evidence="2">
    <location>
        <begin position="464"/>
        <end position="487"/>
    </location>
</feature>
<dbReference type="AlphaFoldDB" id="A0A9P3LSA0"/>
<gene>
    <name evidence="3" type="ORF">EMPS_01147</name>
</gene>
<feature type="region of interest" description="Disordered" evidence="2">
    <location>
        <begin position="255"/>
        <end position="318"/>
    </location>
</feature>
<feature type="region of interest" description="Disordered" evidence="2">
    <location>
        <begin position="578"/>
        <end position="599"/>
    </location>
</feature>
<dbReference type="OrthoDB" id="2449763at2759"/>
<organism evidence="3 4">
    <name type="scientific">Entomortierella parvispora</name>
    <dbReference type="NCBI Taxonomy" id="205924"/>
    <lineage>
        <taxon>Eukaryota</taxon>
        <taxon>Fungi</taxon>
        <taxon>Fungi incertae sedis</taxon>
        <taxon>Mucoromycota</taxon>
        <taxon>Mortierellomycotina</taxon>
        <taxon>Mortierellomycetes</taxon>
        <taxon>Mortierellales</taxon>
        <taxon>Mortierellaceae</taxon>
        <taxon>Entomortierella</taxon>
    </lineage>
</organism>
<dbReference type="Proteomes" id="UP000827284">
    <property type="component" value="Unassembled WGS sequence"/>
</dbReference>
<keyword evidence="4" id="KW-1185">Reference proteome</keyword>
<feature type="compositionally biased region" description="Acidic residues" evidence="2">
    <location>
        <begin position="31"/>
        <end position="41"/>
    </location>
</feature>
<dbReference type="EMBL" id="BQFW01000002">
    <property type="protein sequence ID" value="GJJ68801.1"/>
    <property type="molecule type" value="Genomic_DNA"/>
</dbReference>
<feature type="region of interest" description="Disordered" evidence="2">
    <location>
        <begin position="19"/>
        <end position="192"/>
    </location>
</feature>
<name>A0A9P3LSA0_9FUNG</name>